<keyword evidence="5" id="KW-1185">Reference proteome</keyword>
<dbReference type="Gene3D" id="2.160.20.10">
    <property type="entry name" value="Single-stranded right-handed beta-helix, Pectin lyase-like"/>
    <property type="match status" value="2"/>
</dbReference>
<feature type="region of interest" description="Disordered" evidence="1">
    <location>
        <begin position="892"/>
        <end position="916"/>
    </location>
</feature>
<proteinExistence type="predicted"/>
<feature type="chain" id="PRO_5046399148" evidence="2">
    <location>
        <begin position="29"/>
        <end position="1408"/>
    </location>
</feature>
<dbReference type="InterPro" id="IPR011050">
    <property type="entry name" value="Pectin_lyase_fold/virulence"/>
</dbReference>
<dbReference type="Gene3D" id="1.20.1270.90">
    <property type="entry name" value="AF1782-like"/>
    <property type="match status" value="1"/>
</dbReference>
<dbReference type="Pfam" id="PF00754">
    <property type="entry name" value="F5_F8_type_C"/>
    <property type="match status" value="1"/>
</dbReference>
<dbReference type="RefSeq" id="WP_377132834.1">
    <property type="nucleotide sequence ID" value="NZ_JBHSFI010000002.1"/>
</dbReference>
<evidence type="ECO:0000313" key="4">
    <source>
        <dbReference type="EMBL" id="MFC4627568.1"/>
    </source>
</evidence>
<feature type="signal peptide" evidence="2">
    <location>
        <begin position="1"/>
        <end position="28"/>
    </location>
</feature>
<dbReference type="EMBL" id="JBHSFI010000002">
    <property type="protein sequence ID" value="MFC4627568.1"/>
    <property type="molecule type" value="Genomic_DNA"/>
</dbReference>
<dbReference type="SUPFAM" id="SSF51126">
    <property type="entry name" value="Pectin lyase-like"/>
    <property type="match status" value="2"/>
</dbReference>
<dbReference type="SUPFAM" id="SSF49785">
    <property type="entry name" value="Galactose-binding domain-like"/>
    <property type="match status" value="1"/>
</dbReference>
<feature type="domain" description="F5/8 type C" evidence="3">
    <location>
        <begin position="398"/>
        <end position="535"/>
    </location>
</feature>
<gene>
    <name evidence="4" type="ORF">ACFO6V_04925</name>
</gene>
<dbReference type="Proteomes" id="UP001596011">
    <property type="component" value="Unassembled WGS sequence"/>
</dbReference>
<dbReference type="PROSITE" id="PS50022">
    <property type="entry name" value="FA58C_3"/>
    <property type="match status" value="1"/>
</dbReference>
<dbReference type="InterPro" id="IPR000421">
    <property type="entry name" value="FA58C"/>
</dbReference>
<dbReference type="GO" id="GO:0016787">
    <property type="term" value="F:hydrolase activity"/>
    <property type="evidence" value="ECO:0007669"/>
    <property type="project" value="UniProtKB-KW"/>
</dbReference>
<evidence type="ECO:0000313" key="5">
    <source>
        <dbReference type="Proteomes" id="UP001596011"/>
    </source>
</evidence>
<evidence type="ECO:0000259" key="3">
    <source>
        <dbReference type="PROSITE" id="PS50022"/>
    </source>
</evidence>
<dbReference type="Gene3D" id="2.60.120.260">
    <property type="entry name" value="Galactose-binding domain-like"/>
    <property type="match status" value="1"/>
</dbReference>
<dbReference type="InterPro" id="IPR024535">
    <property type="entry name" value="RHGA/B-epi-like_pectate_lyase"/>
</dbReference>
<evidence type="ECO:0000256" key="1">
    <source>
        <dbReference type="SAM" id="MobiDB-lite"/>
    </source>
</evidence>
<protein>
    <submittedName>
        <fullName evidence="4">Glycosyl hydrolase family 28-related protein</fullName>
    </submittedName>
</protein>
<feature type="compositionally biased region" description="Basic and acidic residues" evidence="1">
    <location>
        <begin position="904"/>
        <end position="916"/>
    </location>
</feature>
<dbReference type="InterPro" id="IPR044060">
    <property type="entry name" value="Bacterial_rp_domain"/>
</dbReference>
<dbReference type="InterPro" id="IPR012334">
    <property type="entry name" value="Pectin_lyas_fold"/>
</dbReference>
<keyword evidence="2" id="KW-0732">Signal</keyword>
<sequence length="1408" mass="146418">MNARRSRVVATAAAVAIAAAGFVAPAAAGPLVDVDRYPAGVGADLSATPRTHGIAVATAPTAGGQVTGEHAARGYWRTDAAAGAERLALDLADEYVGRLDGTSGYLVVDHRTGEAVVATGSGEPLTAGDPEADADEDGWTTTVVVLPAGTLDAGTSPEVELAGDGGELTVAAVRVVAQGTSADLGPAVAERGIAVRAGDDTAGLATGTADGRGYWQTGREQGTNFVYANVSDGYARDVRDRVLVDATVQEGGGSMFLQYDSPGDTIPDMFRPSARHDLTDDGTWRSRSWLLEDAILTNRSNGSDFRLSVEGSTRDVRIDSLAVTVVPRAVDPAVGLRKLVEQADVAHYAAREGERDGQFPVGSRAELRAAIEAAQTVLDDPEASGPQLDAATDTLQQALEEFLAAERTTDLARGATATASSTSAGTPGAVTDGTGSAWFSGRDEESAWVQVDLGEPTRFDDVVVDWTADYAHVYRIQVSDDGTEFRTVATAGSLGATPVRTRFSETTARYVRLALDERAAQRGAFGLTALEVRDARLVDLASRVVETVFPTDDVVVADLDATDFGADATGEQDSTAAIQEALATCRDAGGGTVWLPAGTYRVSDTLEVFAYCTLRGDHRDLDEQPLGDPDAPAGLGTVLEARLPSGDDGPALLRVGGSAGVVGLTTYYPEQDAADPVPFGWTVEVPGLAWIGNENYMLSTVQDVTLLNSYRGIGISTMRNDRGEGPGAQGHELANVRNVSGTVLREGAAGYNGADVGVWEDVRFDNGYWAGAGAAYGAPDRAVLDAWTRAHGTGFVLADLEWDQFVGLHAADYAVGIRMVKGPRASFTGVFVDAEIRDTDVAVLVENSDQRWGSAFASSVLEGSEAAVRNTSAGYVKLTDTTVSGALEGTVHTLEGPGQVPEPGETRTAPKPDGRLFDVTAAPYDVPRTPKQLSDADATAGIQAALDDAGEAGGGVVYLPAGWYTVRGHLSVPAGVELRGASAVPNRTSLVESSGTVLMAYAGRQDGTDQAAVEAAAAAPAVVTLAGQDAGVRGLRVLHPENNPASPDGAVPYPFAVRGDAPGVYAENVGLDNAWNAVDLTARADGFLVRRVLGIFLDQGVRVGAASDGVVDGVLSNGNVMTRNAYGLPGWVEEANLFAQVIDGISREREVLVHAVGAQDLEVRNTFAYGSHDGIVARDGATVTAFNLGTDNLGPGGHTVDADASSAVRVVNLMRYNGTTSRGPVTIVNPMAITMATSALTVTADGAGTARVEGNESEPGRYETGSTVTVVAEPAAGSRFAGWRDGAGETVSSADRYTFALTADTELIATFEPAPEAWVEATAVSRCTGKRAQVVAHLRNVGDRPLAVRLSSPFGQRQVDELRPGRDVRRPFPAHARVIAAGDVELTVTDADGATGVVGVPYRAVDCR</sequence>
<dbReference type="Pfam" id="PF18998">
    <property type="entry name" value="Flg_new_2"/>
    <property type="match status" value="1"/>
</dbReference>
<keyword evidence="4" id="KW-0378">Hydrolase</keyword>
<accession>A0ABV9HC55</accession>
<organism evidence="4 5">
    <name type="scientific">Promicromonospora alba</name>
    <dbReference type="NCBI Taxonomy" id="1616110"/>
    <lineage>
        <taxon>Bacteria</taxon>
        <taxon>Bacillati</taxon>
        <taxon>Actinomycetota</taxon>
        <taxon>Actinomycetes</taxon>
        <taxon>Micrococcales</taxon>
        <taxon>Promicromonosporaceae</taxon>
        <taxon>Promicromonospora</taxon>
    </lineage>
</organism>
<reference evidence="5" key="1">
    <citation type="journal article" date="2019" name="Int. J. Syst. Evol. Microbiol.">
        <title>The Global Catalogue of Microorganisms (GCM) 10K type strain sequencing project: providing services to taxonomists for standard genome sequencing and annotation.</title>
        <authorList>
            <consortium name="The Broad Institute Genomics Platform"/>
            <consortium name="The Broad Institute Genome Sequencing Center for Infectious Disease"/>
            <person name="Wu L."/>
            <person name="Ma J."/>
        </authorList>
    </citation>
    <scope>NUCLEOTIDE SEQUENCE [LARGE SCALE GENOMIC DNA]</scope>
    <source>
        <strain evidence="5">CCUG 42722</strain>
    </source>
</reference>
<comment type="caution">
    <text evidence="4">The sequence shown here is derived from an EMBL/GenBank/DDBJ whole genome shotgun (WGS) entry which is preliminary data.</text>
</comment>
<evidence type="ECO:0000256" key="2">
    <source>
        <dbReference type="SAM" id="SignalP"/>
    </source>
</evidence>
<name>A0ABV9HC55_9MICO</name>
<dbReference type="Pfam" id="PF12708">
    <property type="entry name" value="Pect-lyase_RHGA_epim"/>
    <property type="match status" value="1"/>
</dbReference>
<dbReference type="InterPro" id="IPR008979">
    <property type="entry name" value="Galactose-bd-like_sf"/>
</dbReference>